<dbReference type="Proteomes" id="UP000799118">
    <property type="component" value="Unassembled WGS sequence"/>
</dbReference>
<keyword evidence="3" id="KW-1185">Reference proteome</keyword>
<dbReference type="EMBL" id="ML770044">
    <property type="protein sequence ID" value="KAE9385012.1"/>
    <property type="molecule type" value="Genomic_DNA"/>
</dbReference>
<protein>
    <submittedName>
        <fullName evidence="2">Uncharacterized protein</fullName>
    </submittedName>
</protein>
<proteinExistence type="predicted"/>
<evidence type="ECO:0000313" key="2">
    <source>
        <dbReference type="EMBL" id="KAE9385012.1"/>
    </source>
</evidence>
<sequence length="220" mass="25419">MTLHDCPGSWQELVVNSETIQFVINDQHDCRVAGCSATGSIRQRQERMDSDRELSCIEHVSNVERRYLPRCLTVPQALIRNRVEWHAEIAVALRVTQSAKRTQTQEKAAATRQKNKEKLQATQPSQQDDNLASTARKRQRQEVDMDSDVMDVDMSFRVETFKDIVLGNYEYEKLSSYFSNDLGEIYKELEAPYLFAVQKFLLRTLSVQLEGRTKALNRMV</sequence>
<reference evidence="2" key="1">
    <citation type="journal article" date="2019" name="Environ. Microbiol.">
        <title>Fungal ecological strategies reflected in gene transcription - a case study of two litter decomposers.</title>
        <authorList>
            <person name="Barbi F."/>
            <person name="Kohler A."/>
            <person name="Barry K."/>
            <person name="Baskaran P."/>
            <person name="Daum C."/>
            <person name="Fauchery L."/>
            <person name="Ihrmark K."/>
            <person name="Kuo A."/>
            <person name="LaButti K."/>
            <person name="Lipzen A."/>
            <person name="Morin E."/>
            <person name="Grigoriev I.V."/>
            <person name="Henrissat B."/>
            <person name="Lindahl B."/>
            <person name="Martin F."/>
        </authorList>
    </citation>
    <scope>NUCLEOTIDE SEQUENCE</scope>
    <source>
        <strain evidence="2">JB14</strain>
    </source>
</reference>
<organism evidence="2 3">
    <name type="scientific">Gymnopus androsaceus JB14</name>
    <dbReference type="NCBI Taxonomy" id="1447944"/>
    <lineage>
        <taxon>Eukaryota</taxon>
        <taxon>Fungi</taxon>
        <taxon>Dikarya</taxon>
        <taxon>Basidiomycota</taxon>
        <taxon>Agaricomycotina</taxon>
        <taxon>Agaricomycetes</taxon>
        <taxon>Agaricomycetidae</taxon>
        <taxon>Agaricales</taxon>
        <taxon>Marasmiineae</taxon>
        <taxon>Omphalotaceae</taxon>
        <taxon>Gymnopus</taxon>
    </lineage>
</organism>
<dbReference type="OrthoDB" id="2947226at2759"/>
<accession>A0A6A4GHA7</accession>
<feature type="region of interest" description="Disordered" evidence="1">
    <location>
        <begin position="101"/>
        <end position="144"/>
    </location>
</feature>
<feature type="compositionally biased region" description="Polar residues" evidence="1">
    <location>
        <begin position="120"/>
        <end position="133"/>
    </location>
</feature>
<gene>
    <name evidence="2" type="ORF">BT96DRAFT_950149</name>
</gene>
<evidence type="ECO:0000313" key="3">
    <source>
        <dbReference type="Proteomes" id="UP000799118"/>
    </source>
</evidence>
<dbReference type="AlphaFoldDB" id="A0A6A4GHA7"/>
<name>A0A6A4GHA7_9AGAR</name>
<evidence type="ECO:0000256" key="1">
    <source>
        <dbReference type="SAM" id="MobiDB-lite"/>
    </source>
</evidence>